<sequence>MSEKQDVICLSHREDPDGIVSAVLIKHLFNAEIYLVDYDELLVELKKITKNKNLSELFICDLSIIPNIQSEFMVLLEDLSKQNILITYFDHHKISNELRQKLNELKIDLINSET</sequence>
<accession>A0A382NXX6</accession>
<dbReference type="InterPro" id="IPR052968">
    <property type="entry name" value="Nucleotide_metab_enz"/>
</dbReference>
<proteinExistence type="predicted"/>
<dbReference type="InterPro" id="IPR038763">
    <property type="entry name" value="DHH_sf"/>
</dbReference>
<protein>
    <recommendedName>
        <fullName evidence="2">DDH domain-containing protein</fullName>
    </recommendedName>
</protein>
<evidence type="ECO:0008006" key="2">
    <source>
        <dbReference type="Google" id="ProtNLM"/>
    </source>
</evidence>
<reference evidence="1" key="1">
    <citation type="submission" date="2018-05" db="EMBL/GenBank/DDBJ databases">
        <authorList>
            <person name="Lanie J.A."/>
            <person name="Ng W.-L."/>
            <person name="Kazmierczak K.M."/>
            <person name="Andrzejewski T.M."/>
            <person name="Davidsen T.M."/>
            <person name="Wayne K.J."/>
            <person name="Tettelin H."/>
            <person name="Glass J.I."/>
            <person name="Rusch D."/>
            <person name="Podicherti R."/>
            <person name="Tsui H.-C.T."/>
            <person name="Winkler M.E."/>
        </authorList>
    </citation>
    <scope>NUCLEOTIDE SEQUENCE</scope>
</reference>
<gene>
    <name evidence="1" type="ORF">METZ01_LOCUS318888</name>
</gene>
<name>A0A382NXX6_9ZZZZ</name>
<dbReference type="AlphaFoldDB" id="A0A382NXX6"/>
<dbReference type="EMBL" id="UINC01103561">
    <property type="protein sequence ID" value="SVC66034.1"/>
    <property type="molecule type" value="Genomic_DNA"/>
</dbReference>
<dbReference type="PANTHER" id="PTHR42146:SF1">
    <property type="entry name" value="OLIGORIBONUCLEASE NRNB"/>
    <property type="match status" value="1"/>
</dbReference>
<evidence type="ECO:0000313" key="1">
    <source>
        <dbReference type="EMBL" id="SVC66034.1"/>
    </source>
</evidence>
<dbReference type="SUPFAM" id="SSF64182">
    <property type="entry name" value="DHH phosphoesterases"/>
    <property type="match status" value="1"/>
</dbReference>
<organism evidence="1">
    <name type="scientific">marine metagenome</name>
    <dbReference type="NCBI Taxonomy" id="408172"/>
    <lineage>
        <taxon>unclassified sequences</taxon>
        <taxon>metagenomes</taxon>
        <taxon>ecological metagenomes</taxon>
    </lineage>
</organism>
<feature type="non-terminal residue" evidence="1">
    <location>
        <position position="114"/>
    </location>
</feature>
<dbReference type="PANTHER" id="PTHR42146">
    <property type="entry name" value="3',5'-CYCLIC-NUCLEOTIDE PHOSPHODIESTERASE"/>
    <property type="match status" value="1"/>
</dbReference>